<dbReference type="RefSeq" id="XP_022335886.1">
    <property type="nucleotide sequence ID" value="XM_022480178.1"/>
</dbReference>
<dbReference type="Pfam" id="PF00852">
    <property type="entry name" value="Glyco_transf_10"/>
    <property type="match status" value="1"/>
</dbReference>
<feature type="domain" description="Fucosyltransferase C-terminal" evidence="13">
    <location>
        <begin position="196"/>
        <end position="362"/>
    </location>
</feature>
<dbReference type="InterPro" id="IPR001503">
    <property type="entry name" value="Glyco_trans_10"/>
</dbReference>
<protein>
    <recommendedName>
        <fullName evidence="12">Fucosyltransferase</fullName>
        <ecNumber evidence="12">2.4.1.-</ecNumber>
    </recommendedName>
</protein>
<dbReference type="Pfam" id="PF17039">
    <property type="entry name" value="Glyco_tran_10_N"/>
    <property type="match status" value="1"/>
</dbReference>
<dbReference type="FunFam" id="3.40.50.11660:FF:000002">
    <property type="entry name" value="Alpha-(1,3)-fucosyltransferase"/>
    <property type="match status" value="1"/>
</dbReference>
<gene>
    <name evidence="16 17" type="primary">LOC111132366</name>
</gene>
<evidence type="ECO:0000313" key="17">
    <source>
        <dbReference type="RefSeq" id="XP_022335886.1"/>
    </source>
</evidence>
<evidence type="ECO:0000256" key="4">
    <source>
        <dbReference type="ARBA" id="ARBA00022676"/>
    </source>
</evidence>
<keyword evidence="9 12" id="KW-0333">Golgi apparatus</keyword>
<dbReference type="OrthoDB" id="427096at2759"/>
<keyword evidence="8" id="KW-1133">Transmembrane helix</keyword>
<keyword evidence="11" id="KW-0325">Glycoprotein</keyword>
<evidence type="ECO:0000256" key="3">
    <source>
        <dbReference type="ARBA" id="ARBA00008919"/>
    </source>
</evidence>
<dbReference type="GO" id="GO:0032580">
    <property type="term" value="C:Golgi cisterna membrane"/>
    <property type="evidence" value="ECO:0007669"/>
    <property type="project" value="UniProtKB-SubCell"/>
</dbReference>
<dbReference type="GeneID" id="111132366"/>
<keyword evidence="6 12" id="KW-0812">Transmembrane</keyword>
<evidence type="ECO:0000259" key="13">
    <source>
        <dbReference type="Pfam" id="PF00852"/>
    </source>
</evidence>
<dbReference type="GO" id="GO:0000139">
    <property type="term" value="C:Golgi membrane"/>
    <property type="evidence" value="ECO:0007669"/>
    <property type="project" value="UniProtKB-SubCell"/>
</dbReference>
<dbReference type="UniPathway" id="UPA00378"/>
<evidence type="ECO:0000256" key="8">
    <source>
        <dbReference type="ARBA" id="ARBA00022989"/>
    </source>
</evidence>
<dbReference type="PANTHER" id="PTHR48438:SF1">
    <property type="entry name" value="ALPHA-(1,3)-FUCOSYLTRANSFERASE C-RELATED"/>
    <property type="match status" value="1"/>
</dbReference>
<evidence type="ECO:0000259" key="14">
    <source>
        <dbReference type="Pfam" id="PF17039"/>
    </source>
</evidence>
<comment type="similarity">
    <text evidence="3 12">Belongs to the glycosyltransferase 10 family.</text>
</comment>
<dbReference type="KEGG" id="cvn:111132366"/>
<comment type="pathway">
    <text evidence="2">Protein modification; protein glycosylation.</text>
</comment>
<sequence length="390" mass="45712">MESKCLKFFGQQKKPLLFVGIFVFLVNFLLLAENYSSYSSIVLPKNSNQHVYYFGQRHFVNKSEKQILLWTRYFYDVDWESNVRRALSASCPHRCSVTTDKTAITGADAVLFHLLDLYFWETPPKYRAPHQVWVLHNAEPPPHQYYTGRTLAYSPFVFNWTFSYRQDSTIVAPYGHAFRKSKKALQQKFPLKDFAKEKSKMTYGVISNCVDDAGRFSYVKSLRKYTPIDLYGRCGNLSCPRDGSCDAILKPYRFGIAFENSNCKSYTSEKFWKALQRESIPLVNWVPEQIPPDAPPKSYINVREFEMEALAKHLKNIAKNDTEYNSYFEWKKMYDARDGFFFDFCKLCKALHNESIPAQMVNFESWLSDDVCDHWTISSIFTRRIKNYFA</sequence>
<evidence type="ECO:0000256" key="5">
    <source>
        <dbReference type="ARBA" id="ARBA00022679"/>
    </source>
</evidence>
<evidence type="ECO:0000256" key="9">
    <source>
        <dbReference type="ARBA" id="ARBA00023034"/>
    </source>
</evidence>
<keyword evidence="4 12" id="KW-0328">Glycosyltransferase</keyword>
<evidence type="ECO:0000313" key="15">
    <source>
        <dbReference type="Proteomes" id="UP000694844"/>
    </source>
</evidence>
<evidence type="ECO:0000256" key="1">
    <source>
        <dbReference type="ARBA" id="ARBA00004323"/>
    </source>
</evidence>
<dbReference type="Proteomes" id="UP000694844">
    <property type="component" value="Chromosome 1"/>
</dbReference>
<dbReference type="AlphaFoldDB" id="A0A8B8E8T8"/>
<comment type="subcellular location">
    <subcellularLocation>
        <location evidence="1">Golgi apparatus membrane</location>
        <topology evidence="1">Single-pass type II membrane protein</topology>
    </subcellularLocation>
    <subcellularLocation>
        <location evidence="12">Golgi apparatus</location>
        <location evidence="12">Golgi stack membrane</location>
        <topology evidence="12">Single-pass type II membrane protein</topology>
    </subcellularLocation>
</comment>
<dbReference type="InterPro" id="IPR038577">
    <property type="entry name" value="GT10-like_C_sf"/>
</dbReference>
<proteinExistence type="inferred from homology"/>
<evidence type="ECO:0000256" key="10">
    <source>
        <dbReference type="ARBA" id="ARBA00023136"/>
    </source>
</evidence>
<name>A0A8B8E8T8_CRAVI</name>
<dbReference type="SUPFAM" id="SSF53756">
    <property type="entry name" value="UDP-Glycosyltransferase/glycogen phosphorylase"/>
    <property type="match status" value="1"/>
</dbReference>
<reference evidence="15" key="1">
    <citation type="submission" date="2024-06" db="UniProtKB">
        <authorList>
            <consortium name="RefSeq"/>
        </authorList>
    </citation>
    <scope>NUCLEOTIDE SEQUENCE [LARGE SCALE GENOMIC DNA]</scope>
</reference>
<evidence type="ECO:0000256" key="11">
    <source>
        <dbReference type="ARBA" id="ARBA00023180"/>
    </source>
</evidence>
<keyword evidence="5 12" id="KW-0808">Transferase</keyword>
<reference evidence="16 17" key="2">
    <citation type="submission" date="2025-04" db="UniProtKB">
        <authorList>
            <consortium name="RefSeq"/>
        </authorList>
    </citation>
    <scope>IDENTIFICATION</scope>
    <source>
        <tissue evidence="16 17">Whole sample</tissue>
    </source>
</reference>
<dbReference type="InterPro" id="IPR055270">
    <property type="entry name" value="Glyco_tran_10_C"/>
</dbReference>
<feature type="domain" description="Fucosyltransferase N-terminal" evidence="14">
    <location>
        <begin position="63"/>
        <end position="175"/>
    </location>
</feature>
<keyword evidence="7" id="KW-0735">Signal-anchor</keyword>
<accession>A0A8B8E8T8</accession>
<evidence type="ECO:0000256" key="6">
    <source>
        <dbReference type="ARBA" id="ARBA00022692"/>
    </source>
</evidence>
<organism evidence="15 17">
    <name type="scientific">Crassostrea virginica</name>
    <name type="common">Eastern oyster</name>
    <dbReference type="NCBI Taxonomy" id="6565"/>
    <lineage>
        <taxon>Eukaryota</taxon>
        <taxon>Metazoa</taxon>
        <taxon>Spiralia</taxon>
        <taxon>Lophotrochozoa</taxon>
        <taxon>Mollusca</taxon>
        <taxon>Bivalvia</taxon>
        <taxon>Autobranchia</taxon>
        <taxon>Pteriomorphia</taxon>
        <taxon>Ostreida</taxon>
        <taxon>Ostreoidea</taxon>
        <taxon>Ostreidae</taxon>
        <taxon>Crassostrea</taxon>
    </lineage>
</organism>
<dbReference type="PANTHER" id="PTHR48438">
    <property type="entry name" value="ALPHA-(1,3)-FUCOSYLTRANSFERASE C-RELATED"/>
    <property type="match status" value="1"/>
</dbReference>
<dbReference type="Gene3D" id="3.40.50.11660">
    <property type="entry name" value="Glycosyl transferase family 10, C-terminal domain"/>
    <property type="match status" value="1"/>
</dbReference>
<evidence type="ECO:0000256" key="12">
    <source>
        <dbReference type="RuleBase" id="RU003832"/>
    </source>
</evidence>
<keyword evidence="10" id="KW-0472">Membrane</keyword>
<dbReference type="RefSeq" id="XP_022335880.1">
    <property type="nucleotide sequence ID" value="XM_022480172.1"/>
</dbReference>
<dbReference type="EC" id="2.4.1.-" evidence="12"/>
<dbReference type="GO" id="GO:0008417">
    <property type="term" value="F:fucosyltransferase activity"/>
    <property type="evidence" value="ECO:0007669"/>
    <property type="project" value="InterPro"/>
</dbReference>
<evidence type="ECO:0000256" key="7">
    <source>
        <dbReference type="ARBA" id="ARBA00022968"/>
    </source>
</evidence>
<keyword evidence="15" id="KW-1185">Reference proteome</keyword>
<evidence type="ECO:0000256" key="2">
    <source>
        <dbReference type="ARBA" id="ARBA00004922"/>
    </source>
</evidence>
<dbReference type="InterPro" id="IPR031481">
    <property type="entry name" value="Glyco_tran_10_N"/>
</dbReference>
<evidence type="ECO:0000313" key="16">
    <source>
        <dbReference type="RefSeq" id="XP_022335880.1"/>
    </source>
</evidence>